<dbReference type="Proteomes" id="UP000887565">
    <property type="component" value="Unplaced"/>
</dbReference>
<name>A0A915KDG6_ROMCU</name>
<feature type="signal peptide" evidence="2">
    <location>
        <begin position="1"/>
        <end position="25"/>
    </location>
</feature>
<proteinExistence type="predicted"/>
<evidence type="ECO:0000256" key="2">
    <source>
        <dbReference type="SAM" id="SignalP"/>
    </source>
</evidence>
<sequence length="186" mass="19640">MRISKRVTVATVILLLDLNSWINEPSPEQSPFQSDQDDNDDQYETLDAGRRMDFGQVQSTGAVVDQPRKTKEPSTAELKKIREARKAELENNPHYLKSSKMTSSTGGGGGGGATGGGGGGVSSSSSNRSLSKSSGSVTSATTATLTIGQNRSISGQFSNNDSMVNICKLPEITCIDLQSPLDIPGE</sequence>
<feature type="chain" id="PRO_5036745750" evidence="2">
    <location>
        <begin position="26"/>
        <end position="186"/>
    </location>
</feature>
<dbReference type="WBParaSite" id="nRc.2.0.1.t36838-RA">
    <property type="protein sequence ID" value="nRc.2.0.1.t36838-RA"/>
    <property type="gene ID" value="nRc.2.0.1.g36838"/>
</dbReference>
<dbReference type="AlphaFoldDB" id="A0A915KDG6"/>
<dbReference type="GO" id="GO:0015031">
    <property type="term" value="P:protein transport"/>
    <property type="evidence" value="ECO:0007669"/>
    <property type="project" value="InterPro"/>
</dbReference>
<dbReference type="GO" id="GO:0030123">
    <property type="term" value="C:AP-3 adaptor complex"/>
    <property type="evidence" value="ECO:0007669"/>
    <property type="project" value="InterPro"/>
</dbReference>
<feature type="compositionally biased region" description="Low complexity" evidence="1">
    <location>
        <begin position="122"/>
        <end position="140"/>
    </location>
</feature>
<evidence type="ECO:0000256" key="1">
    <source>
        <dbReference type="SAM" id="MobiDB-lite"/>
    </source>
</evidence>
<protein>
    <submittedName>
        <fullName evidence="5">AP-3 complex subunit delta domain-containing protein</fullName>
    </submittedName>
</protein>
<evidence type="ECO:0000313" key="4">
    <source>
        <dbReference type="Proteomes" id="UP000887565"/>
    </source>
</evidence>
<keyword evidence="2" id="KW-0732">Signal</keyword>
<feature type="compositionally biased region" description="Gly residues" evidence="1">
    <location>
        <begin position="105"/>
        <end position="121"/>
    </location>
</feature>
<organism evidence="4 5">
    <name type="scientific">Romanomermis culicivorax</name>
    <name type="common">Nematode worm</name>
    <dbReference type="NCBI Taxonomy" id="13658"/>
    <lineage>
        <taxon>Eukaryota</taxon>
        <taxon>Metazoa</taxon>
        <taxon>Ecdysozoa</taxon>
        <taxon>Nematoda</taxon>
        <taxon>Enoplea</taxon>
        <taxon>Dorylaimia</taxon>
        <taxon>Mermithida</taxon>
        <taxon>Mermithoidea</taxon>
        <taxon>Mermithidae</taxon>
        <taxon>Romanomermis</taxon>
    </lineage>
</organism>
<dbReference type="InterPro" id="IPR010474">
    <property type="entry name" value="AP3D_dom_metazoa"/>
</dbReference>
<dbReference type="Pfam" id="PF06375">
    <property type="entry name" value="AP3D1"/>
    <property type="match status" value="1"/>
</dbReference>
<evidence type="ECO:0000259" key="3">
    <source>
        <dbReference type="Pfam" id="PF06375"/>
    </source>
</evidence>
<reference evidence="5" key="1">
    <citation type="submission" date="2022-11" db="UniProtKB">
        <authorList>
            <consortium name="WormBaseParasite"/>
        </authorList>
    </citation>
    <scope>IDENTIFICATION</scope>
</reference>
<keyword evidence="4" id="KW-1185">Reference proteome</keyword>
<accession>A0A915KDG6</accession>
<feature type="domain" description="AP-3 complex subunit delta" evidence="3">
    <location>
        <begin position="76"/>
        <end position="104"/>
    </location>
</feature>
<feature type="region of interest" description="Disordered" evidence="1">
    <location>
        <begin position="50"/>
        <end position="140"/>
    </location>
</feature>
<feature type="compositionally biased region" description="Basic and acidic residues" evidence="1">
    <location>
        <begin position="66"/>
        <end position="91"/>
    </location>
</feature>
<evidence type="ECO:0000313" key="5">
    <source>
        <dbReference type="WBParaSite" id="nRc.2.0.1.t36838-RA"/>
    </source>
</evidence>